<keyword evidence="4" id="KW-1185">Reference proteome</keyword>
<feature type="non-terminal residue" evidence="3">
    <location>
        <position position="1"/>
    </location>
</feature>
<evidence type="ECO:0000313" key="4">
    <source>
        <dbReference type="Proteomes" id="UP000785099"/>
    </source>
</evidence>
<dbReference type="CDD" id="cd17076">
    <property type="entry name" value="UBX_UBXN10"/>
    <property type="match status" value="1"/>
</dbReference>
<proteinExistence type="predicted"/>
<dbReference type="EMBL" id="VUKU01006026">
    <property type="protein sequence ID" value="KAF1449840.1"/>
    <property type="molecule type" value="Genomic_DNA"/>
</dbReference>
<feature type="compositionally biased region" description="Polar residues" evidence="1">
    <location>
        <begin position="156"/>
        <end position="167"/>
    </location>
</feature>
<evidence type="ECO:0000313" key="3">
    <source>
        <dbReference type="EMBL" id="KAF1449840.1"/>
    </source>
</evidence>
<evidence type="ECO:0000259" key="2">
    <source>
        <dbReference type="PROSITE" id="PS50033"/>
    </source>
</evidence>
<dbReference type="SUPFAM" id="SSF54236">
    <property type="entry name" value="Ubiquitin-like"/>
    <property type="match status" value="1"/>
</dbReference>
<comment type="caution">
    <text evidence="3">The sequence shown here is derived from an EMBL/GenBank/DDBJ whole genome shotgun (WGS) entry which is preliminary data.</text>
</comment>
<name>A0A8J4IMU7_SPHME</name>
<protein>
    <submittedName>
        <fullName evidence="3">UBX domain-containing protein 10</fullName>
    </submittedName>
</protein>
<organism evidence="3 4">
    <name type="scientific">Spheniscus mendiculus</name>
    <name type="common">Galapagos penguin</name>
    <dbReference type="NCBI Taxonomy" id="156760"/>
    <lineage>
        <taxon>Eukaryota</taxon>
        <taxon>Metazoa</taxon>
        <taxon>Chordata</taxon>
        <taxon>Craniata</taxon>
        <taxon>Vertebrata</taxon>
        <taxon>Euteleostomi</taxon>
        <taxon>Archelosauria</taxon>
        <taxon>Archosauria</taxon>
        <taxon>Dinosauria</taxon>
        <taxon>Saurischia</taxon>
        <taxon>Theropoda</taxon>
        <taxon>Coelurosauria</taxon>
        <taxon>Aves</taxon>
        <taxon>Neognathae</taxon>
        <taxon>Neoaves</taxon>
        <taxon>Aequornithes</taxon>
        <taxon>Sphenisciformes</taxon>
        <taxon>Spheniscidae</taxon>
        <taxon>Spheniscus</taxon>
    </lineage>
</organism>
<dbReference type="PROSITE" id="PS50033">
    <property type="entry name" value="UBX"/>
    <property type="match status" value="1"/>
</dbReference>
<dbReference type="InterPro" id="IPR029071">
    <property type="entry name" value="Ubiquitin-like_domsf"/>
</dbReference>
<dbReference type="Proteomes" id="UP000785099">
    <property type="component" value="Unassembled WGS sequence"/>
</dbReference>
<dbReference type="Pfam" id="PF00789">
    <property type="entry name" value="UBX"/>
    <property type="match status" value="1"/>
</dbReference>
<feature type="region of interest" description="Disordered" evidence="1">
    <location>
        <begin position="139"/>
        <end position="204"/>
    </location>
</feature>
<feature type="non-terminal residue" evidence="3">
    <location>
        <position position="293"/>
    </location>
</feature>
<reference evidence="3 4" key="1">
    <citation type="journal article" date="2019" name="Gigascience">
        <title>High-coverage genomes to elucidate the evolution of penguins.</title>
        <authorList>
            <person name="Pan H."/>
            <person name="Cole T.L."/>
            <person name="Bi X."/>
            <person name="Fang M."/>
            <person name="Zhou C."/>
            <person name="Yang Z."/>
            <person name="Ksepka D.T."/>
            <person name="Hart T."/>
            <person name="Bouzat J.L."/>
            <person name="Argilla L.S."/>
            <person name="Bertelsen M.F."/>
            <person name="Boersma P.D."/>
            <person name="Bost C.A."/>
            <person name="Cherel Y."/>
            <person name="Dann P."/>
            <person name="Fiddaman S.R."/>
            <person name="Howard P."/>
            <person name="Labuschagne K."/>
            <person name="Mattern T."/>
            <person name="Miller G."/>
            <person name="Parker P."/>
            <person name="Phillips R.A."/>
            <person name="Quillfeldt P."/>
            <person name="Ryan P.G."/>
            <person name="Taylor H."/>
            <person name="Thompson D.R."/>
            <person name="Young M.J."/>
            <person name="Ellegaard M.R."/>
            <person name="Gilbert M.T.P."/>
            <person name="Sinding M.S."/>
            <person name="Pacheco G."/>
            <person name="Shepherd L.D."/>
            <person name="Tennyson A.J.D."/>
            <person name="Grosser S."/>
            <person name="Kay E."/>
            <person name="Nupen L.J."/>
            <person name="Ellenberg U."/>
            <person name="Houston D.M."/>
            <person name="Reeve A.H."/>
            <person name="Johnson K."/>
            <person name="Masello J.F."/>
            <person name="Stracke T."/>
            <person name="McKinlay B."/>
            <person name="Borboroglu P.G."/>
            <person name="Zhang D.X."/>
            <person name="Zhang G."/>
        </authorList>
    </citation>
    <scope>NUCLEOTIDE SEQUENCE [LARGE SCALE GENOMIC DNA]</scope>
    <source>
        <strain evidence="3">GAPE 212</strain>
    </source>
</reference>
<evidence type="ECO:0000256" key="1">
    <source>
        <dbReference type="SAM" id="MobiDB-lite"/>
    </source>
</evidence>
<gene>
    <name evidence="3" type="primary">UBXN10</name>
    <name evidence="3" type="ORF">FQV24_0009087</name>
</gene>
<dbReference type="AlphaFoldDB" id="A0A8J4IMU7"/>
<dbReference type="Gene3D" id="3.10.20.90">
    <property type="entry name" value="Phosphatidylinositol 3-kinase Catalytic Subunit, Chain A, domain 1"/>
    <property type="match status" value="1"/>
</dbReference>
<feature type="domain" description="UBX" evidence="2">
    <location>
        <begin position="206"/>
        <end position="283"/>
    </location>
</feature>
<feature type="compositionally biased region" description="Basic and acidic residues" evidence="1">
    <location>
        <begin position="139"/>
        <end position="151"/>
    </location>
</feature>
<accession>A0A8J4IMU7</accession>
<dbReference type="InterPro" id="IPR001012">
    <property type="entry name" value="UBX_dom"/>
</dbReference>
<dbReference type="SMART" id="SM00166">
    <property type="entry name" value="UBX"/>
    <property type="match status" value="1"/>
</dbReference>
<sequence>MATAALLNLAPSHRYFPSSTAAAFLWTNAVDMHVTRPKSAKGRTRPSFNYSQSAEACPCRVPSSPPPAAPHELVNSRRASFTKPAFPSGQVSPEEIPELLQQVPSRTSSSLNKYRVLPSIGWKGVGSGAVEAVAEQTDRLKVSEGQEDAPKAKTLSGEQGSASQLSESDVPGEESSHVQCPPEKLGRKMRPESPSTLTLGLEEPPKEESRLLLAVRSPSGQRFEHRFKPTDSLQTVLAVAEQKMVAKYKRCSIETMEVPRRSFSDLTRSLHECGILHKSVLCIRQKEEHDADL</sequence>